<dbReference type="PANTHER" id="PTHR30537:SF5">
    <property type="entry name" value="HTH-TYPE TRANSCRIPTIONAL ACTIVATOR TTDR-RELATED"/>
    <property type="match status" value="1"/>
</dbReference>
<keyword evidence="3 9" id="KW-0238">DNA-binding</keyword>
<evidence type="ECO:0000313" key="10">
    <source>
        <dbReference type="Proteomes" id="UP000320653"/>
    </source>
</evidence>
<proteinExistence type="inferred from homology"/>
<comment type="function">
    <text evidence="5">Transcriptional regulator of the ttuABCDE tartrate utilization operon.</text>
</comment>
<organism evidence="9 10">
    <name type="scientific">Neorhizobium alkalisoli</name>
    <dbReference type="NCBI Taxonomy" id="528178"/>
    <lineage>
        <taxon>Bacteria</taxon>
        <taxon>Pseudomonadati</taxon>
        <taxon>Pseudomonadota</taxon>
        <taxon>Alphaproteobacteria</taxon>
        <taxon>Hyphomicrobiales</taxon>
        <taxon>Rhizobiaceae</taxon>
        <taxon>Rhizobium/Agrobacterium group</taxon>
        <taxon>Neorhizobium</taxon>
    </lineage>
</organism>
<protein>
    <recommendedName>
        <fullName evidence="6">HTH-type transcriptional regulator TtuA</fullName>
    </recommendedName>
    <alternativeName>
        <fullName evidence="7">Tartrate utilization transcriptional regulator</fullName>
    </alternativeName>
</protein>
<evidence type="ECO:0000256" key="4">
    <source>
        <dbReference type="ARBA" id="ARBA00023163"/>
    </source>
</evidence>
<comment type="similarity">
    <text evidence="1">Belongs to the LysR transcriptional regulatory family.</text>
</comment>
<dbReference type="InterPro" id="IPR036388">
    <property type="entry name" value="WH-like_DNA-bd_sf"/>
</dbReference>
<accession>A0A561QPJ9</accession>
<evidence type="ECO:0000259" key="8">
    <source>
        <dbReference type="PROSITE" id="PS50931"/>
    </source>
</evidence>
<comment type="caution">
    <text evidence="9">The sequence shown here is derived from an EMBL/GenBank/DDBJ whole genome shotgun (WGS) entry which is preliminary data.</text>
</comment>
<name>A0A561QPJ9_9HYPH</name>
<dbReference type="Gene3D" id="3.40.190.290">
    <property type="match status" value="1"/>
</dbReference>
<keyword evidence="2" id="KW-0805">Transcription regulation</keyword>
<dbReference type="GO" id="GO:0003700">
    <property type="term" value="F:DNA-binding transcription factor activity"/>
    <property type="evidence" value="ECO:0007669"/>
    <property type="project" value="InterPro"/>
</dbReference>
<gene>
    <name evidence="9" type="ORF">FHW37_105416</name>
</gene>
<dbReference type="EMBL" id="VIWP01000005">
    <property type="protein sequence ID" value="TWF52313.1"/>
    <property type="molecule type" value="Genomic_DNA"/>
</dbReference>
<dbReference type="FunFam" id="1.10.10.10:FF:000001">
    <property type="entry name" value="LysR family transcriptional regulator"/>
    <property type="match status" value="1"/>
</dbReference>
<dbReference type="CDD" id="cd08471">
    <property type="entry name" value="PBP2_CrgA_like_2"/>
    <property type="match status" value="1"/>
</dbReference>
<evidence type="ECO:0000256" key="7">
    <source>
        <dbReference type="ARBA" id="ARBA00083243"/>
    </source>
</evidence>
<dbReference type="PANTHER" id="PTHR30537">
    <property type="entry name" value="HTH-TYPE TRANSCRIPTIONAL REGULATOR"/>
    <property type="match status" value="1"/>
</dbReference>
<sequence length="308" mass="33568">MDRFEAMSVLLEVVDSGSFSAAGRRLRMPVTTIARKISDLETALGAKLLIRTTRKLSLTDAGTIYLAAARRIVDQVDEAEREVAGEFTVPKGELVITAPVQFGQLHVLPVVADFLAAFPEISIRLLLQDRNVHLVEDHVDMAVRIGSLADSSMIATSVGSMRMVFCASPQLLAQKGTPKSPEDLQKMPLIAFEGPIPSAGWRFVDPQTKLPMVVPVAARLSVTTAEAAVRAALMHVGVTRLLHYQAADAVKAGTLQLILETFEPEPLPISLVHVGRGQMPLKLRSFMDFALPRLRQSLLDLSKNTTKM</sequence>
<dbReference type="AlphaFoldDB" id="A0A561QPJ9"/>
<dbReference type="SUPFAM" id="SSF53850">
    <property type="entry name" value="Periplasmic binding protein-like II"/>
    <property type="match status" value="1"/>
</dbReference>
<dbReference type="InterPro" id="IPR058163">
    <property type="entry name" value="LysR-type_TF_proteobact-type"/>
</dbReference>
<evidence type="ECO:0000256" key="6">
    <source>
        <dbReference type="ARBA" id="ARBA00067332"/>
    </source>
</evidence>
<dbReference type="InterPro" id="IPR036390">
    <property type="entry name" value="WH_DNA-bd_sf"/>
</dbReference>
<dbReference type="OrthoDB" id="9786526at2"/>
<dbReference type="InterPro" id="IPR005119">
    <property type="entry name" value="LysR_subst-bd"/>
</dbReference>
<dbReference type="GO" id="GO:0043565">
    <property type="term" value="F:sequence-specific DNA binding"/>
    <property type="evidence" value="ECO:0007669"/>
    <property type="project" value="TreeGrafter"/>
</dbReference>
<dbReference type="Gene3D" id="1.10.10.10">
    <property type="entry name" value="Winged helix-like DNA-binding domain superfamily/Winged helix DNA-binding domain"/>
    <property type="match status" value="1"/>
</dbReference>
<evidence type="ECO:0000313" key="9">
    <source>
        <dbReference type="EMBL" id="TWF52313.1"/>
    </source>
</evidence>
<reference evidence="9 10" key="1">
    <citation type="submission" date="2019-06" db="EMBL/GenBank/DDBJ databases">
        <title>Sorghum-associated microbial communities from plants grown in Nebraska, USA.</title>
        <authorList>
            <person name="Schachtman D."/>
        </authorList>
    </citation>
    <scope>NUCLEOTIDE SEQUENCE [LARGE SCALE GENOMIC DNA]</scope>
    <source>
        <strain evidence="9 10">1225</strain>
    </source>
</reference>
<dbReference type="Pfam" id="PF03466">
    <property type="entry name" value="LysR_substrate"/>
    <property type="match status" value="1"/>
</dbReference>
<dbReference type="Pfam" id="PF00126">
    <property type="entry name" value="HTH_1"/>
    <property type="match status" value="1"/>
</dbReference>
<keyword evidence="4" id="KW-0804">Transcription</keyword>
<evidence type="ECO:0000256" key="1">
    <source>
        <dbReference type="ARBA" id="ARBA00009437"/>
    </source>
</evidence>
<keyword evidence="10" id="KW-1185">Reference proteome</keyword>
<dbReference type="InterPro" id="IPR000847">
    <property type="entry name" value="LysR_HTH_N"/>
</dbReference>
<evidence type="ECO:0000256" key="5">
    <source>
        <dbReference type="ARBA" id="ARBA00054626"/>
    </source>
</evidence>
<dbReference type="SUPFAM" id="SSF46785">
    <property type="entry name" value="Winged helix' DNA-binding domain"/>
    <property type="match status" value="1"/>
</dbReference>
<feature type="domain" description="HTH lysR-type" evidence="8">
    <location>
        <begin position="1"/>
        <end position="59"/>
    </location>
</feature>
<evidence type="ECO:0000256" key="3">
    <source>
        <dbReference type="ARBA" id="ARBA00023125"/>
    </source>
</evidence>
<evidence type="ECO:0000256" key="2">
    <source>
        <dbReference type="ARBA" id="ARBA00023015"/>
    </source>
</evidence>
<dbReference type="GO" id="GO:0006351">
    <property type="term" value="P:DNA-templated transcription"/>
    <property type="evidence" value="ECO:0007669"/>
    <property type="project" value="TreeGrafter"/>
</dbReference>
<dbReference type="RefSeq" id="WP_145640002.1">
    <property type="nucleotide sequence ID" value="NZ_VIWP01000005.1"/>
</dbReference>
<dbReference type="PROSITE" id="PS50931">
    <property type="entry name" value="HTH_LYSR"/>
    <property type="match status" value="1"/>
</dbReference>
<dbReference type="Proteomes" id="UP000320653">
    <property type="component" value="Unassembled WGS sequence"/>
</dbReference>